<evidence type="ECO:0000256" key="2">
    <source>
        <dbReference type="PROSITE-ProRule" id="PRU00335"/>
    </source>
</evidence>
<reference evidence="5" key="1">
    <citation type="submission" date="2017-02" db="EMBL/GenBank/DDBJ databases">
        <authorList>
            <person name="Varghese N."/>
            <person name="Submissions S."/>
        </authorList>
    </citation>
    <scope>NUCLEOTIDE SEQUENCE [LARGE SCALE GENOMIC DNA]</scope>
    <source>
        <strain evidence="5">R11H</strain>
    </source>
</reference>
<dbReference type="PANTHER" id="PTHR30055">
    <property type="entry name" value="HTH-TYPE TRANSCRIPTIONAL REGULATOR RUTR"/>
    <property type="match status" value="1"/>
</dbReference>
<dbReference type="RefSeq" id="WP_079638823.1">
    <property type="nucleotide sequence ID" value="NZ_FUYP01000012.1"/>
</dbReference>
<dbReference type="AlphaFoldDB" id="A0A1T5D0T3"/>
<dbReference type="PANTHER" id="PTHR30055:SF146">
    <property type="entry name" value="HTH-TYPE TRANSCRIPTIONAL DUAL REGULATOR CECR"/>
    <property type="match status" value="1"/>
</dbReference>
<accession>A0A1T5D0T3</accession>
<dbReference type="OrthoDB" id="8478851at2"/>
<dbReference type="GO" id="GO:0003700">
    <property type="term" value="F:DNA-binding transcription factor activity"/>
    <property type="evidence" value="ECO:0007669"/>
    <property type="project" value="TreeGrafter"/>
</dbReference>
<feature type="domain" description="HTH tetR-type" evidence="3">
    <location>
        <begin position="1"/>
        <end position="60"/>
    </location>
</feature>
<keyword evidence="1 2" id="KW-0238">DNA-binding</keyword>
<dbReference type="EMBL" id="FUYP01000012">
    <property type="protein sequence ID" value="SKB65223.1"/>
    <property type="molecule type" value="Genomic_DNA"/>
</dbReference>
<dbReference type="Proteomes" id="UP000190044">
    <property type="component" value="Unassembled WGS sequence"/>
</dbReference>
<dbReference type="SUPFAM" id="SSF46689">
    <property type="entry name" value="Homeodomain-like"/>
    <property type="match status" value="1"/>
</dbReference>
<organism evidence="4 5">
    <name type="scientific">Sphingopyxis flava</name>
    <dbReference type="NCBI Taxonomy" id="1507287"/>
    <lineage>
        <taxon>Bacteria</taxon>
        <taxon>Pseudomonadati</taxon>
        <taxon>Pseudomonadota</taxon>
        <taxon>Alphaproteobacteria</taxon>
        <taxon>Sphingomonadales</taxon>
        <taxon>Sphingomonadaceae</taxon>
        <taxon>Sphingopyxis</taxon>
    </lineage>
</organism>
<evidence type="ECO:0000259" key="3">
    <source>
        <dbReference type="PROSITE" id="PS50977"/>
    </source>
</evidence>
<dbReference type="PROSITE" id="PS50977">
    <property type="entry name" value="HTH_TETR_2"/>
    <property type="match status" value="1"/>
</dbReference>
<keyword evidence="5" id="KW-1185">Reference proteome</keyword>
<dbReference type="GO" id="GO:0000976">
    <property type="term" value="F:transcription cis-regulatory region binding"/>
    <property type="evidence" value="ECO:0007669"/>
    <property type="project" value="TreeGrafter"/>
</dbReference>
<evidence type="ECO:0000313" key="5">
    <source>
        <dbReference type="Proteomes" id="UP000190044"/>
    </source>
</evidence>
<protein>
    <submittedName>
        <fullName evidence="4">Transcriptional regulator, TetR family</fullName>
    </submittedName>
</protein>
<proteinExistence type="predicted"/>
<gene>
    <name evidence="4" type="ORF">SAMN06295937_101266</name>
</gene>
<evidence type="ECO:0000256" key="1">
    <source>
        <dbReference type="ARBA" id="ARBA00023125"/>
    </source>
</evidence>
<name>A0A1T5D0T3_9SPHN</name>
<feature type="DNA-binding region" description="H-T-H motif" evidence="2">
    <location>
        <begin position="23"/>
        <end position="42"/>
    </location>
</feature>
<sequence>MAESFPLDPVIATFARYGLRRTSMTDLAQALGVSRQSLYNHFGSKDALARWAVQALIDRSLSEALRALEQPARTLADRLADSLDAWVGRHRDALHASPLGVEIVAVMQPHPPEAVRIAERRLVAAMTEAIRLSGPGSAVPRAGSMAQALCWTARGLVHAVPDHKSFRRQLDHIAGALVAR</sequence>
<dbReference type="Pfam" id="PF00440">
    <property type="entry name" value="TetR_N"/>
    <property type="match status" value="1"/>
</dbReference>
<dbReference type="Gene3D" id="1.10.357.10">
    <property type="entry name" value="Tetracycline Repressor, domain 2"/>
    <property type="match status" value="1"/>
</dbReference>
<dbReference type="InterPro" id="IPR009057">
    <property type="entry name" value="Homeodomain-like_sf"/>
</dbReference>
<evidence type="ECO:0000313" key="4">
    <source>
        <dbReference type="EMBL" id="SKB65223.1"/>
    </source>
</evidence>
<dbReference type="InterPro" id="IPR001647">
    <property type="entry name" value="HTH_TetR"/>
</dbReference>
<dbReference type="InterPro" id="IPR050109">
    <property type="entry name" value="HTH-type_TetR-like_transc_reg"/>
</dbReference>